<organism evidence="3 4">
    <name type="scientific">Rickettsia australis (strain Cutlack)</name>
    <dbReference type="NCBI Taxonomy" id="1105110"/>
    <lineage>
        <taxon>Bacteria</taxon>
        <taxon>Pseudomonadati</taxon>
        <taxon>Pseudomonadota</taxon>
        <taxon>Alphaproteobacteria</taxon>
        <taxon>Rickettsiales</taxon>
        <taxon>Rickettsiaceae</taxon>
        <taxon>Rickettsieae</taxon>
        <taxon>Rickettsia</taxon>
        <taxon>spotted fever group</taxon>
    </lineage>
</organism>
<proteinExistence type="predicted"/>
<dbReference type="SUPFAM" id="SSF140931">
    <property type="entry name" value="Fic-like"/>
    <property type="match status" value="1"/>
</dbReference>
<dbReference type="Pfam" id="PF02661">
    <property type="entry name" value="Fic"/>
    <property type="match status" value="1"/>
</dbReference>
<dbReference type="PROSITE" id="PS51459">
    <property type="entry name" value="FIDO"/>
    <property type="match status" value="1"/>
</dbReference>
<dbReference type="Proteomes" id="UP000007589">
    <property type="component" value="Chromosome"/>
</dbReference>
<evidence type="ECO:0000256" key="1">
    <source>
        <dbReference type="PIRSR" id="PIRSR640198-2"/>
    </source>
</evidence>
<gene>
    <name evidence="3" type="ordered locus">MC5_03855</name>
</gene>
<dbReference type="eggNOG" id="COG3177">
    <property type="taxonomic scope" value="Bacteria"/>
</dbReference>
<dbReference type="EMBL" id="CP003338">
    <property type="protein sequence ID" value="AFC71093.1"/>
    <property type="molecule type" value="Genomic_DNA"/>
</dbReference>
<feature type="binding site" evidence="1">
    <location>
        <begin position="19"/>
        <end position="26"/>
    </location>
    <ligand>
        <name>ATP</name>
        <dbReference type="ChEBI" id="CHEBI:30616"/>
    </ligand>
</feature>
<accession>H8K750</accession>
<reference evidence="4" key="1">
    <citation type="submission" date="2012-02" db="EMBL/GenBank/DDBJ databases">
        <title>Complete genome sequence of Rickettsia australis strain Cutlack.</title>
        <authorList>
            <person name="Johnson S.L."/>
            <person name="Munk A.C."/>
            <person name="Han S."/>
            <person name="Bruce D.C."/>
            <person name="Dasch G.A."/>
        </authorList>
    </citation>
    <scope>NUCLEOTIDE SEQUENCE [LARGE SCALE GENOMIC DNA]</scope>
    <source>
        <strain evidence="4">Cutlack</strain>
    </source>
</reference>
<dbReference type="STRING" id="1105110.MC5_03855"/>
<dbReference type="KEGG" id="rau:MC5_03855"/>
<dbReference type="AlphaFoldDB" id="H8K750"/>
<keyword evidence="1" id="KW-0067">ATP-binding</keyword>
<feature type="domain" description="Fido" evidence="2">
    <location>
        <begin position="1"/>
        <end position="71"/>
    </location>
</feature>
<evidence type="ECO:0000313" key="3">
    <source>
        <dbReference type="EMBL" id="AFC71093.1"/>
    </source>
</evidence>
<dbReference type="InterPro" id="IPR040198">
    <property type="entry name" value="Fido_containing"/>
</dbReference>
<dbReference type="GO" id="GO:0005524">
    <property type="term" value="F:ATP binding"/>
    <property type="evidence" value="ECO:0007669"/>
    <property type="project" value="UniProtKB-KW"/>
</dbReference>
<dbReference type="InterPro" id="IPR036597">
    <property type="entry name" value="Fido-like_dom_sf"/>
</dbReference>
<evidence type="ECO:0000313" key="4">
    <source>
        <dbReference type="Proteomes" id="UP000007589"/>
    </source>
</evidence>
<dbReference type="InterPro" id="IPR003812">
    <property type="entry name" value="Fido"/>
</dbReference>
<dbReference type="PANTHER" id="PTHR13504">
    <property type="entry name" value="FIDO DOMAIN-CONTAINING PROTEIN DDB_G0283145"/>
    <property type="match status" value="1"/>
</dbReference>
<keyword evidence="4" id="KW-1185">Reference proteome</keyword>
<keyword evidence="1" id="KW-0547">Nucleotide-binding</keyword>
<evidence type="ECO:0000259" key="2">
    <source>
        <dbReference type="PROSITE" id="PS51459"/>
    </source>
</evidence>
<dbReference type="HOGENOM" id="CLU_2737441_0_0_5"/>
<dbReference type="PANTHER" id="PTHR13504:SF38">
    <property type="entry name" value="FIDO DOMAIN-CONTAINING PROTEIN"/>
    <property type="match status" value="1"/>
</dbReference>
<dbReference type="Gene3D" id="1.10.3290.10">
    <property type="entry name" value="Fido-like domain"/>
    <property type="match status" value="1"/>
</dbReference>
<protein>
    <submittedName>
        <fullName evidence="3">Fic family protein</fullName>
    </submittedName>
</protein>
<sequence>MELAGEAHYRLVTIYPFSDGNGRTARLLMHLILIMEGYPPAIIRPQERLPYITSLETAQFGGSKEKYENYL</sequence>
<name>H8K750_RICAC</name>